<reference evidence="3 4" key="1">
    <citation type="submission" date="2018-07" db="EMBL/GenBank/DDBJ databases">
        <title>Genome sequences of Haloplanus sp. CBA1112.</title>
        <authorList>
            <person name="Kim Y.B."/>
            <person name="Roh S.W."/>
        </authorList>
    </citation>
    <scope>NUCLEOTIDE SEQUENCE [LARGE SCALE GENOMIC DNA]</scope>
    <source>
        <strain evidence="3 4">CBA1112</strain>
    </source>
</reference>
<evidence type="ECO:0000313" key="4">
    <source>
        <dbReference type="Proteomes" id="UP000252985"/>
    </source>
</evidence>
<dbReference type="EMBL" id="CP031148">
    <property type="protein sequence ID" value="AXG09703.1"/>
    <property type="molecule type" value="Genomic_DNA"/>
</dbReference>
<dbReference type="KEGG" id="haq:DU484_07420"/>
<dbReference type="AlphaFoldDB" id="A0A345EBY1"/>
<dbReference type="InterPro" id="IPR001296">
    <property type="entry name" value="Glyco_trans_1"/>
</dbReference>
<organism evidence="3 4">
    <name type="scientific">Haloplanus rubicundus</name>
    <dbReference type="NCBI Taxonomy" id="1547898"/>
    <lineage>
        <taxon>Archaea</taxon>
        <taxon>Methanobacteriati</taxon>
        <taxon>Methanobacteriota</taxon>
        <taxon>Stenosarchaea group</taxon>
        <taxon>Halobacteria</taxon>
        <taxon>Halobacteriales</taxon>
        <taxon>Haloferacaceae</taxon>
        <taxon>Haloplanus</taxon>
    </lineage>
</organism>
<evidence type="ECO:0000256" key="1">
    <source>
        <dbReference type="ARBA" id="ARBA00022679"/>
    </source>
</evidence>
<dbReference type="RefSeq" id="WP_114605552.1">
    <property type="nucleotide sequence ID" value="NZ_CP031148.1"/>
</dbReference>
<feature type="domain" description="Glycosyl transferase family 1" evidence="2">
    <location>
        <begin position="172"/>
        <end position="330"/>
    </location>
</feature>
<dbReference type="GO" id="GO:0016757">
    <property type="term" value="F:glycosyltransferase activity"/>
    <property type="evidence" value="ECO:0007669"/>
    <property type="project" value="InterPro"/>
</dbReference>
<dbReference type="Pfam" id="PF00534">
    <property type="entry name" value="Glycos_transf_1"/>
    <property type="match status" value="1"/>
</dbReference>
<protein>
    <submittedName>
        <fullName evidence="3">Glycosyltransferase</fullName>
    </submittedName>
</protein>
<dbReference type="SUPFAM" id="SSF53756">
    <property type="entry name" value="UDP-Glycosyltransferase/glycogen phosphorylase"/>
    <property type="match status" value="1"/>
</dbReference>
<evidence type="ECO:0000259" key="2">
    <source>
        <dbReference type="Pfam" id="PF00534"/>
    </source>
</evidence>
<evidence type="ECO:0000313" key="3">
    <source>
        <dbReference type="EMBL" id="AXG09703.1"/>
    </source>
</evidence>
<dbReference type="GeneID" id="37286796"/>
<gene>
    <name evidence="3" type="ORF">DU484_07420</name>
</gene>
<sequence>MKDRILFHTPQPLEDLDSGSSVRPAKMIEAFEQLNYTVETIIGNAEERRDKIRDLRQNESEYRFCYSEPTTWPLNPLVDYQLYWYLWKKDIPTGIFYRDIYWQFPKLFDHSGLKYWELQARYRLDLSVISRIGDCIYVPSSSFGEQLSLKSSTTPLPPGGIDRTETNKSTSQLRRVIYVGGVSKKYGTELLSKSLETAAENQNITLILICREAEFQSLPKTVRDRFDSDWAEIHHVHGEELHSLYQFADAGIIPIQPTTYNNISMPVKLFEYLSYGLPVITTNVDEVASFVQSSDCGIVCKANYEHLAQALTELSTDEKLYQRKKENAIQTLKQNRWIDRADQVASDLIDGGSPNDNF</sequence>
<dbReference type="PANTHER" id="PTHR46401">
    <property type="entry name" value="GLYCOSYLTRANSFERASE WBBK-RELATED"/>
    <property type="match status" value="1"/>
</dbReference>
<dbReference type="Gene3D" id="3.40.50.2000">
    <property type="entry name" value="Glycogen Phosphorylase B"/>
    <property type="match status" value="1"/>
</dbReference>
<accession>A0A345EBY1</accession>
<proteinExistence type="predicted"/>
<name>A0A345EBY1_9EURY</name>
<keyword evidence="1 3" id="KW-0808">Transferase</keyword>
<dbReference type="PANTHER" id="PTHR46401:SF2">
    <property type="entry name" value="GLYCOSYLTRANSFERASE WBBK-RELATED"/>
    <property type="match status" value="1"/>
</dbReference>
<dbReference type="Proteomes" id="UP000252985">
    <property type="component" value="Chromosome"/>
</dbReference>